<dbReference type="SMART" id="SM01231">
    <property type="entry name" value="H-kinase_dim"/>
    <property type="match status" value="1"/>
</dbReference>
<feature type="domain" description="Histidine kinase" evidence="8">
    <location>
        <begin position="146"/>
        <end position="397"/>
    </location>
</feature>
<dbReference type="EMBL" id="JALHLE010000021">
    <property type="protein sequence ID" value="MCJ2179674.1"/>
    <property type="molecule type" value="Genomic_DNA"/>
</dbReference>
<evidence type="ECO:0000256" key="2">
    <source>
        <dbReference type="ARBA" id="ARBA00012438"/>
    </source>
</evidence>
<keyword evidence="5" id="KW-0418">Kinase</keyword>
<dbReference type="PROSITE" id="PS50109">
    <property type="entry name" value="HIS_KIN"/>
    <property type="match status" value="1"/>
</dbReference>
<dbReference type="InterPro" id="IPR002545">
    <property type="entry name" value="CheW-lke_dom"/>
</dbReference>
<dbReference type="Pfam" id="PF02518">
    <property type="entry name" value="HATPase_c"/>
    <property type="match status" value="1"/>
</dbReference>
<dbReference type="Gene3D" id="1.20.120.160">
    <property type="entry name" value="HPT domain"/>
    <property type="match status" value="1"/>
</dbReference>
<evidence type="ECO:0000256" key="1">
    <source>
        <dbReference type="ARBA" id="ARBA00000085"/>
    </source>
</evidence>
<evidence type="ECO:0000259" key="9">
    <source>
        <dbReference type="PROSITE" id="PS50851"/>
    </source>
</evidence>
<dbReference type="InterPro" id="IPR036890">
    <property type="entry name" value="HATPase_C_sf"/>
</dbReference>
<dbReference type="Gene3D" id="2.30.30.40">
    <property type="entry name" value="SH3 Domains"/>
    <property type="match status" value="1"/>
</dbReference>
<comment type="catalytic activity">
    <reaction evidence="1">
        <text>ATP + protein L-histidine = ADP + protein N-phospho-L-histidine.</text>
        <dbReference type="EC" id="2.7.13.3"/>
    </reaction>
</comment>
<dbReference type="SMART" id="SM00073">
    <property type="entry name" value="HPT"/>
    <property type="match status" value="1"/>
</dbReference>
<feature type="modified residue" description="Phosphohistidine" evidence="7">
    <location>
        <position position="44"/>
    </location>
</feature>
<evidence type="ECO:0000313" key="12">
    <source>
        <dbReference type="Proteomes" id="UP001162880"/>
    </source>
</evidence>
<dbReference type="InterPro" id="IPR036097">
    <property type="entry name" value="HisK_dim/P_sf"/>
</dbReference>
<evidence type="ECO:0000256" key="3">
    <source>
        <dbReference type="ARBA" id="ARBA00022553"/>
    </source>
</evidence>
<dbReference type="PRINTS" id="PR00344">
    <property type="entry name" value="BCTRLSENSOR"/>
</dbReference>
<evidence type="ECO:0000256" key="4">
    <source>
        <dbReference type="ARBA" id="ARBA00022679"/>
    </source>
</evidence>
<dbReference type="EC" id="2.7.13.3" evidence="2"/>
<dbReference type="InterPro" id="IPR008207">
    <property type="entry name" value="Sig_transdc_His_kin_Hpt_dom"/>
</dbReference>
<dbReference type="PROSITE" id="PS50851">
    <property type="entry name" value="CHEW"/>
    <property type="match status" value="1"/>
</dbReference>
<name>A0ABT0B3Q5_9SPHN</name>
<dbReference type="Proteomes" id="UP001162880">
    <property type="component" value="Unassembled WGS sequence"/>
</dbReference>
<dbReference type="SUPFAM" id="SSF47226">
    <property type="entry name" value="Histidine-containing phosphotransfer domain, HPT domain"/>
    <property type="match status" value="1"/>
</dbReference>
<dbReference type="SUPFAM" id="SSF50341">
    <property type="entry name" value="CheW-like"/>
    <property type="match status" value="1"/>
</dbReference>
<evidence type="ECO:0000256" key="7">
    <source>
        <dbReference type="PROSITE-ProRule" id="PRU00110"/>
    </source>
</evidence>
<feature type="domain" description="CheW-like" evidence="9">
    <location>
        <begin position="399"/>
        <end position="535"/>
    </location>
</feature>
<evidence type="ECO:0000259" key="10">
    <source>
        <dbReference type="PROSITE" id="PS50894"/>
    </source>
</evidence>
<keyword evidence="6" id="KW-0902">Two-component regulatory system</keyword>
<dbReference type="Pfam" id="PF01584">
    <property type="entry name" value="CheW"/>
    <property type="match status" value="1"/>
</dbReference>
<dbReference type="InterPro" id="IPR051315">
    <property type="entry name" value="Bact_Chemotaxis_CheA"/>
</dbReference>
<dbReference type="PANTHER" id="PTHR43395">
    <property type="entry name" value="SENSOR HISTIDINE KINASE CHEA"/>
    <property type="match status" value="1"/>
</dbReference>
<protein>
    <recommendedName>
        <fullName evidence="2">histidine kinase</fullName>
        <ecNumber evidence="2">2.7.13.3</ecNumber>
    </recommendedName>
</protein>
<keyword evidence="12" id="KW-1185">Reference proteome</keyword>
<dbReference type="SUPFAM" id="SSF55874">
    <property type="entry name" value="ATPase domain of HSP90 chaperone/DNA topoisomerase II/histidine kinase"/>
    <property type="match status" value="1"/>
</dbReference>
<dbReference type="RefSeq" id="WP_243994696.1">
    <property type="nucleotide sequence ID" value="NZ_JALHLE010000021.1"/>
</dbReference>
<evidence type="ECO:0000313" key="11">
    <source>
        <dbReference type="EMBL" id="MCJ2179674.1"/>
    </source>
</evidence>
<dbReference type="InterPro" id="IPR036641">
    <property type="entry name" value="HPT_dom_sf"/>
</dbReference>
<dbReference type="InterPro" id="IPR004105">
    <property type="entry name" value="CheA-like_dim"/>
</dbReference>
<feature type="domain" description="HPt" evidence="10">
    <location>
        <begin position="1"/>
        <end position="101"/>
    </location>
</feature>
<dbReference type="PROSITE" id="PS50894">
    <property type="entry name" value="HPT"/>
    <property type="match status" value="1"/>
</dbReference>
<dbReference type="InterPro" id="IPR005467">
    <property type="entry name" value="His_kinase_dom"/>
</dbReference>
<sequence length="783" mass="83904">MDDLFADFLAETREMLEALGGELVAWEDDPGDRARLDAIFRFFHTVKGNCGFFDFPRLESLSHAVEDVLADVRADRRKPDFALVSAVLAIVDRIGDMVDTIEGGGELPDGGDDALIVALKPQAELPVQTLQSLQAADGTEPRDASQGRRSIRLPVELLDRVMSSVSDMVLARNDLARRLRESSAEAVLHEPFERLSSIIADVRDAMTQTRMQPLEGLFSMLPRLARDLSAELGKQVKIEVDGSEVELDREMIEIIRNPLTHIIRNAVDHGIEKPEDRRASGKRETGLLSISARQSGNQILIDIVDDGRGIDDGRLVEKAIANGVIDAAAAAGLSRGERVALIFEPGISTAEAVTAISGRGVGMDVVRANIERVGGALEVMSAPGQGTRLSLRVPLTLTIIPVLTVSSGGQRFAIPRSSVEEIVEIGSRAVEVTRHGGAMLAKIRNRRLPGLELSDLLDLESAVDSDERTLVVLRLTDGKLFTLAVDRLHNHEELVVKPAAPAIIATGLYAGTTLTDDGHPTLLLEVAGLAKAGGLKLDALEHSDRLADTDEAAAPVRETPVLLFIGLDGKRKAIPMAVVDRLEEVGIAALEIQDDLTLVVIGDRVLPLAGTAGGLLPDHALRLFLLTDGQREIGYGIREALGVRHVDAALVAANAASETEGVLLVDAEATTLISPYKLFARHASAPARDRRPACHLASDDPWLQNFVRPIVEAAGYRIAGAGEADMDLAILSMPDALHPAGARQVIRLRATPGEPPDEPGSIYRYDHAGLLSALRVSTGGSGQ</sequence>
<dbReference type="InterPro" id="IPR036061">
    <property type="entry name" value="CheW-like_dom_sf"/>
</dbReference>
<evidence type="ECO:0000256" key="6">
    <source>
        <dbReference type="ARBA" id="ARBA00023012"/>
    </source>
</evidence>
<dbReference type="Pfam" id="PF01627">
    <property type="entry name" value="Hpt"/>
    <property type="match status" value="1"/>
</dbReference>
<dbReference type="InterPro" id="IPR004358">
    <property type="entry name" value="Sig_transdc_His_kin-like_C"/>
</dbReference>
<dbReference type="PANTHER" id="PTHR43395:SF1">
    <property type="entry name" value="CHEMOTAXIS PROTEIN CHEA"/>
    <property type="match status" value="1"/>
</dbReference>
<dbReference type="CDD" id="cd00088">
    <property type="entry name" value="HPT"/>
    <property type="match status" value="1"/>
</dbReference>
<gene>
    <name evidence="11" type="ORF">MTR64_13960</name>
</gene>
<proteinExistence type="predicted"/>
<dbReference type="SUPFAM" id="SSF47384">
    <property type="entry name" value="Homodimeric domain of signal transducing histidine kinase"/>
    <property type="match status" value="1"/>
</dbReference>
<keyword evidence="3 7" id="KW-0597">Phosphoprotein</keyword>
<accession>A0ABT0B3Q5</accession>
<dbReference type="InterPro" id="IPR003594">
    <property type="entry name" value="HATPase_dom"/>
</dbReference>
<comment type="caution">
    <text evidence="11">The sequence shown here is derived from an EMBL/GenBank/DDBJ whole genome shotgun (WGS) entry which is preliminary data.</text>
</comment>
<dbReference type="SMART" id="SM00387">
    <property type="entry name" value="HATPase_c"/>
    <property type="match status" value="1"/>
</dbReference>
<organism evidence="11 12">
    <name type="scientific">Novosphingobium album</name>
    <name type="common">ex Hu et al. 2023</name>
    <dbReference type="NCBI Taxonomy" id="2930093"/>
    <lineage>
        <taxon>Bacteria</taxon>
        <taxon>Pseudomonadati</taxon>
        <taxon>Pseudomonadota</taxon>
        <taxon>Alphaproteobacteria</taxon>
        <taxon>Sphingomonadales</taxon>
        <taxon>Sphingomonadaceae</taxon>
        <taxon>Novosphingobium</taxon>
    </lineage>
</organism>
<dbReference type="Pfam" id="PF02895">
    <property type="entry name" value="H-kinase_dim"/>
    <property type="match status" value="1"/>
</dbReference>
<dbReference type="SMART" id="SM00260">
    <property type="entry name" value="CheW"/>
    <property type="match status" value="1"/>
</dbReference>
<evidence type="ECO:0000256" key="5">
    <source>
        <dbReference type="ARBA" id="ARBA00022777"/>
    </source>
</evidence>
<reference evidence="11" key="1">
    <citation type="submission" date="2022-03" db="EMBL/GenBank/DDBJ databases">
        <title>Identification of a novel bacterium isolated from mangrove sediments.</title>
        <authorList>
            <person name="Pan X."/>
        </authorList>
    </citation>
    <scope>NUCLEOTIDE SEQUENCE</scope>
    <source>
        <strain evidence="11">B2580</strain>
    </source>
</reference>
<evidence type="ECO:0000259" key="8">
    <source>
        <dbReference type="PROSITE" id="PS50109"/>
    </source>
</evidence>
<dbReference type="Gene3D" id="3.30.565.10">
    <property type="entry name" value="Histidine kinase-like ATPase, C-terminal domain"/>
    <property type="match status" value="1"/>
</dbReference>
<keyword evidence="4" id="KW-0808">Transferase</keyword>